<protein>
    <submittedName>
        <fullName evidence="3">Transcription factor kayak-like</fullName>
    </submittedName>
</protein>
<name>A0A6J1L8F4_DROHY</name>
<keyword evidence="2" id="KW-1185">Reference proteome</keyword>
<dbReference type="OMA" id="WLAYQAQ"/>
<dbReference type="OrthoDB" id="7855565at2759"/>
<proteinExistence type="predicted"/>
<accession>A0A6J1L8F4</accession>
<sequence>MSSSSKAKPYILCSPSTPEAKHQFNMWRPDFPDWYYYNAMLTNSSGQFASTVHPRQHRHQQQQQQQDQQGYRPSYSYMPRQQSLPYGAQHERLNYNGLNRAQAATQAQAQAQAQQQAWLAYQKQQLKQQHSYSYWYGLNQQLAGRTYRHTDPLKQQQSQGQTQPTINLLDRSSQSGSSQHSPYPNQTSLPGSSQNHDIYSQLSSSGSLNRIDSVSSFKNQHGLHIRDSQHDMNTYQLIAARKLKTAASTANHTGQTEEEAKQIEEALIKQKQPIVGTKQQESQSMQPANLVIKCCRGNSLLKKLGLIKHHKTKSTDLKISNSNNTQECTPSGSRKSRKSNFFKRIFRVMHYPSTKVTNAAIAQDLREELEFDKVRHKH</sequence>
<feature type="region of interest" description="Disordered" evidence="1">
    <location>
        <begin position="49"/>
        <end position="80"/>
    </location>
</feature>
<reference evidence="3" key="1">
    <citation type="submission" date="2025-08" db="UniProtKB">
        <authorList>
            <consortium name="RefSeq"/>
        </authorList>
    </citation>
    <scope>IDENTIFICATION</scope>
    <source>
        <strain evidence="3">15085-1641.00</strain>
        <tissue evidence="3">Whole body</tissue>
    </source>
</reference>
<feature type="compositionally biased region" description="Polar residues" evidence="1">
    <location>
        <begin position="317"/>
        <end position="333"/>
    </location>
</feature>
<feature type="region of interest" description="Disordered" evidence="1">
    <location>
        <begin position="150"/>
        <end position="200"/>
    </location>
</feature>
<feature type="compositionally biased region" description="Low complexity" evidence="1">
    <location>
        <begin position="172"/>
        <end position="181"/>
    </location>
</feature>
<dbReference type="Proteomes" id="UP000504633">
    <property type="component" value="Unplaced"/>
</dbReference>
<dbReference type="AlphaFoldDB" id="A0A6J1L8F4"/>
<dbReference type="GeneID" id="111592496"/>
<evidence type="ECO:0000313" key="2">
    <source>
        <dbReference type="Proteomes" id="UP000504633"/>
    </source>
</evidence>
<feature type="compositionally biased region" description="Polar residues" evidence="1">
    <location>
        <begin position="182"/>
        <end position="200"/>
    </location>
</feature>
<gene>
    <name evidence="3" type="primary">LOC111592496</name>
</gene>
<evidence type="ECO:0000313" key="3">
    <source>
        <dbReference type="RefSeq" id="XP_023160490.2"/>
    </source>
</evidence>
<feature type="region of interest" description="Disordered" evidence="1">
    <location>
        <begin position="317"/>
        <end position="336"/>
    </location>
</feature>
<dbReference type="KEGG" id="dhe:111592496"/>
<organism evidence="2 3">
    <name type="scientific">Drosophila hydei</name>
    <name type="common">Fruit fly</name>
    <dbReference type="NCBI Taxonomy" id="7224"/>
    <lineage>
        <taxon>Eukaryota</taxon>
        <taxon>Metazoa</taxon>
        <taxon>Ecdysozoa</taxon>
        <taxon>Arthropoda</taxon>
        <taxon>Hexapoda</taxon>
        <taxon>Insecta</taxon>
        <taxon>Pterygota</taxon>
        <taxon>Neoptera</taxon>
        <taxon>Endopterygota</taxon>
        <taxon>Diptera</taxon>
        <taxon>Brachycera</taxon>
        <taxon>Muscomorpha</taxon>
        <taxon>Ephydroidea</taxon>
        <taxon>Drosophilidae</taxon>
        <taxon>Drosophila</taxon>
    </lineage>
</organism>
<dbReference type="RefSeq" id="XP_023160490.2">
    <property type="nucleotide sequence ID" value="XM_023304722.2"/>
</dbReference>
<evidence type="ECO:0000256" key="1">
    <source>
        <dbReference type="SAM" id="MobiDB-lite"/>
    </source>
</evidence>